<feature type="chain" id="PRO_5039367208" evidence="3">
    <location>
        <begin position="24"/>
        <end position="448"/>
    </location>
</feature>
<keyword evidence="3" id="KW-0732">Signal</keyword>
<evidence type="ECO:0000256" key="1">
    <source>
        <dbReference type="ARBA" id="ARBA00008520"/>
    </source>
</evidence>
<dbReference type="Proteomes" id="UP000712157">
    <property type="component" value="Unassembled WGS sequence"/>
</dbReference>
<gene>
    <name evidence="4" type="ORF">KTH89_01165</name>
</gene>
<comment type="similarity">
    <text evidence="1">Belongs to the bacterial solute-binding protein 1 family.</text>
</comment>
<feature type="signal peptide" evidence="3">
    <location>
        <begin position="1"/>
        <end position="23"/>
    </location>
</feature>
<dbReference type="InterPro" id="IPR006059">
    <property type="entry name" value="SBP"/>
</dbReference>
<name>A0A949K5M9_9FIRM</name>
<accession>A0A949K5M9</accession>
<dbReference type="AlphaFoldDB" id="A0A949K5M9"/>
<evidence type="ECO:0000256" key="2">
    <source>
        <dbReference type="ARBA" id="ARBA00022448"/>
    </source>
</evidence>
<proteinExistence type="inferred from homology"/>
<comment type="caution">
    <text evidence="4">The sequence shown here is derived from an EMBL/GenBank/DDBJ whole genome shotgun (WGS) entry which is preliminary data.</text>
</comment>
<dbReference type="PANTHER" id="PTHR43649:SF29">
    <property type="entry name" value="OSMOPROTECTIVE COMPOUNDS-BINDING PROTEIN GGTB"/>
    <property type="match status" value="1"/>
</dbReference>
<evidence type="ECO:0000313" key="4">
    <source>
        <dbReference type="EMBL" id="MBU9735127.1"/>
    </source>
</evidence>
<evidence type="ECO:0000313" key="5">
    <source>
        <dbReference type="Proteomes" id="UP000712157"/>
    </source>
</evidence>
<organism evidence="4 5">
    <name type="scientific">Diplocloster agilis</name>
    <dbReference type="NCBI Taxonomy" id="2850323"/>
    <lineage>
        <taxon>Bacteria</taxon>
        <taxon>Bacillati</taxon>
        <taxon>Bacillota</taxon>
        <taxon>Clostridia</taxon>
        <taxon>Lachnospirales</taxon>
        <taxon>Lachnospiraceae</taxon>
        <taxon>Diplocloster</taxon>
    </lineage>
</organism>
<dbReference type="InterPro" id="IPR050490">
    <property type="entry name" value="Bact_solute-bd_prot1"/>
</dbReference>
<dbReference type="RefSeq" id="WP_238720307.1">
    <property type="nucleotide sequence ID" value="NZ_JAHQCW010000001.1"/>
</dbReference>
<evidence type="ECO:0000256" key="3">
    <source>
        <dbReference type="SAM" id="SignalP"/>
    </source>
</evidence>
<sequence length="448" mass="49330">MRKRSFLCVALTTVFLFCLTACSGSVQNVDTAKVSESAQPETAKDSGSDEYIVLKLYTHYDSGDTNKRVEYCTEKVQEKYPNVSFEIDPYQQDGGQSIKARAATGDLPDILFLNDGSILPLAKSGSILTLDDYIEKNDYTSGLSQSAIDNCLYSSDGHIYQFPVNGVQPYLWYYNKDLFDQYNVKVPENFDELLTAIQTFRDNDIIPMALFAKEPWVSGTFFDAFAMKEAPGGLKALSEGTAKASDEGYKKAIHKMKQAIDAGIFQQGVTNADFDTAFALFSSGKAAMFQNGGWCITDINKQMDDNVDYFDSYPTNDADYTDNNGCFAGGGNAEGYGVAANTADPELAMDVAALFAKAQAEYDYVKNGLVNAPFNTENLIPEVELPDMSKKMGKQLSEMKFTSKNVEMISNREFGTAFPEELQKFIVGESEEDFIKAVDALVEKAGGQ</sequence>
<dbReference type="SUPFAM" id="SSF53850">
    <property type="entry name" value="Periplasmic binding protein-like II"/>
    <property type="match status" value="1"/>
</dbReference>
<dbReference type="EMBL" id="JAHQCW010000001">
    <property type="protein sequence ID" value="MBU9735127.1"/>
    <property type="molecule type" value="Genomic_DNA"/>
</dbReference>
<keyword evidence="2" id="KW-0813">Transport</keyword>
<dbReference type="Pfam" id="PF01547">
    <property type="entry name" value="SBP_bac_1"/>
    <property type="match status" value="1"/>
</dbReference>
<protein>
    <submittedName>
        <fullName evidence="4">Extracellular solute-binding protein</fullName>
    </submittedName>
</protein>
<keyword evidence="5" id="KW-1185">Reference proteome</keyword>
<dbReference type="PANTHER" id="PTHR43649">
    <property type="entry name" value="ARABINOSE-BINDING PROTEIN-RELATED"/>
    <property type="match status" value="1"/>
</dbReference>
<reference evidence="4" key="1">
    <citation type="submission" date="2021-06" db="EMBL/GenBank/DDBJ databases">
        <title>Description of novel taxa of the family Lachnospiraceae.</title>
        <authorList>
            <person name="Chaplin A.V."/>
            <person name="Sokolova S.R."/>
            <person name="Pikina A.P."/>
            <person name="Korzhanova M."/>
            <person name="Belova V."/>
            <person name="Korostin D."/>
            <person name="Efimov B.A."/>
        </authorList>
    </citation>
    <scope>NUCLEOTIDE SEQUENCE</scope>
    <source>
        <strain evidence="4">ASD5720</strain>
    </source>
</reference>
<dbReference type="Gene3D" id="3.40.190.10">
    <property type="entry name" value="Periplasmic binding protein-like II"/>
    <property type="match status" value="2"/>
</dbReference>